<keyword evidence="4" id="KW-0812">Transmembrane</keyword>
<sequence>MKQKTLTGIVMVLGLMLMFTGFVSQQASAASPSLQNMVEVRDNDGSYDANEAQAMINRLARVDERILAHTNRAGVRIILMDQPLTELPEFEYLSGVTPRGWEGTGRTWDDVPGAGGYTTAARIGYSNPGNSHSTINLELHEYGHAVDSYAAGFTVSESQAFRDIMAQEKDNLFRDHQVPGYFNTPGEYFAETFAMYYLGGNAGARLAERAPQTYQFMETFHNRLVTVQGVTGNTVEISWDALEGAAYYEIYRDDQLIDTTQAANYQDRGIDTSTTYKYHVRAMDQNDRPLLNSYFRTATTTNVSDAPEVDTSGLEQTVNEAKQVPVASRTPELQSALENANALLNDNQATQDQLDEARSALSTALQNNEEPEVAEESTEEATEEESTEPSSEATSEQSTEEATGEESTEPSTEESTEELTGEPSQEESAEPSSEAVSEQSAEEATGEESTEPSTEESTEELTGEPSQEESAEPSSEATSEQSTEEVTREESTEPSAEKSTEELTGEPSQEESAEPSSEATSEQSAEEETTESNAESSNEESEDTEEATEEETEDSEASTEETAEDETSEEAVDTAQESEQTESGGSNIGLIIGAVVLFLLGIIAAIVLFLRRS</sequence>
<feature type="compositionally biased region" description="Acidic residues" evidence="3">
    <location>
        <begin position="440"/>
        <end position="471"/>
    </location>
</feature>
<dbReference type="InterPro" id="IPR024079">
    <property type="entry name" value="MetalloPept_cat_dom_sf"/>
</dbReference>
<dbReference type="Gene3D" id="3.40.390.10">
    <property type="entry name" value="Collagenase (Catalytic Domain)"/>
    <property type="match status" value="1"/>
</dbReference>
<comment type="subcellular location">
    <subcellularLocation>
        <location evidence="1">Secreted</location>
    </subcellularLocation>
</comment>
<accession>A0A265E7V0</accession>
<dbReference type="InterPro" id="IPR036116">
    <property type="entry name" value="FN3_sf"/>
</dbReference>
<dbReference type="Gene3D" id="1.20.1270.90">
    <property type="entry name" value="AF1782-like"/>
    <property type="match status" value="1"/>
</dbReference>
<feature type="compositionally biased region" description="Low complexity" evidence="3">
    <location>
        <begin position="472"/>
        <end position="481"/>
    </location>
</feature>
<evidence type="ECO:0000256" key="4">
    <source>
        <dbReference type="SAM" id="Phobius"/>
    </source>
</evidence>
<keyword evidence="5" id="KW-0732">Signal</keyword>
<feature type="signal peptide" evidence="5">
    <location>
        <begin position="1"/>
        <end position="29"/>
    </location>
</feature>
<dbReference type="Proteomes" id="UP000216682">
    <property type="component" value="Unassembled WGS sequence"/>
</dbReference>
<organism evidence="7 8">
    <name type="scientific">Salinicoccus roseus</name>
    <dbReference type="NCBI Taxonomy" id="45670"/>
    <lineage>
        <taxon>Bacteria</taxon>
        <taxon>Bacillati</taxon>
        <taxon>Bacillota</taxon>
        <taxon>Bacilli</taxon>
        <taxon>Bacillales</taxon>
        <taxon>Staphylococcaceae</taxon>
        <taxon>Salinicoccus</taxon>
    </lineage>
</organism>
<name>A0A265E7V0_9STAP</name>
<feature type="compositionally biased region" description="Acidic residues" evidence="3">
    <location>
        <begin position="398"/>
        <end position="429"/>
    </location>
</feature>
<feature type="transmembrane region" description="Helical" evidence="4">
    <location>
        <begin position="588"/>
        <end position="610"/>
    </location>
</feature>
<dbReference type="AlphaFoldDB" id="A0A265E7V0"/>
<protein>
    <recommendedName>
        <fullName evidence="6">ATLF-like domain-containing protein</fullName>
    </recommendedName>
</protein>
<dbReference type="Pfam" id="PF07737">
    <property type="entry name" value="ATLF"/>
    <property type="match status" value="1"/>
</dbReference>
<evidence type="ECO:0000256" key="1">
    <source>
        <dbReference type="ARBA" id="ARBA00004613"/>
    </source>
</evidence>
<feature type="compositionally biased region" description="Basic and acidic residues" evidence="3">
    <location>
        <begin position="485"/>
        <end position="501"/>
    </location>
</feature>
<dbReference type="EMBL" id="NPEZ01000002">
    <property type="protein sequence ID" value="OZT77580.1"/>
    <property type="molecule type" value="Genomic_DNA"/>
</dbReference>
<dbReference type="PROSITE" id="PS51995">
    <property type="entry name" value="ATLF"/>
    <property type="match status" value="1"/>
</dbReference>
<dbReference type="GO" id="GO:0008237">
    <property type="term" value="F:metallopeptidase activity"/>
    <property type="evidence" value="ECO:0007669"/>
    <property type="project" value="InterPro"/>
</dbReference>
<reference evidence="7 8" key="1">
    <citation type="submission" date="2017-07" db="EMBL/GenBank/DDBJ databases">
        <title>Shotgun whole genome sequences of three halophilic bacterial isolates.</title>
        <authorList>
            <person name="Pozzo T."/>
            <person name="Higdon S.M."/>
            <person name="Quillaguaman J."/>
        </authorList>
    </citation>
    <scope>NUCLEOTIDE SEQUENCE [LARGE SCALE GENOMIC DNA]</scope>
    <source>
        <strain evidence="7 8">BU-1</strain>
    </source>
</reference>
<evidence type="ECO:0000256" key="3">
    <source>
        <dbReference type="SAM" id="MobiDB-lite"/>
    </source>
</evidence>
<keyword evidence="4" id="KW-0472">Membrane</keyword>
<dbReference type="CDD" id="cd20183">
    <property type="entry name" value="M34_PPEP"/>
    <property type="match status" value="1"/>
</dbReference>
<dbReference type="Gene3D" id="2.60.40.10">
    <property type="entry name" value="Immunoglobulins"/>
    <property type="match status" value="1"/>
</dbReference>
<dbReference type="SUPFAM" id="SSF49265">
    <property type="entry name" value="Fibronectin type III"/>
    <property type="match status" value="1"/>
</dbReference>
<feature type="chain" id="PRO_5012831225" description="ATLF-like domain-containing protein" evidence="5">
    <location>
        <begin position="30"/>
        <end position="613"/>
    </location>
</feature>
<evidence type="ECO:0000259" key="6">
    <source>
        <dbReference type="PROSITE" id="PS51995"/>
    </source>
</evidence>
<evidence type="ECO:0000256" key="5">
    <source>
        <dbReference type="SAM" id="SignalP"/>
    </source>
</evidence>
<feature type="compositionally biased region" description="Low complexity" evidence="3">
    <location>
        <begin position="514"/>
        <end position="523"/>
    </location>
</feature>
<dbReference type="GO" id="GO:0005576">
    <property type="term" value="C:extracellular region"/>
    <property type="evidence" value="ECO:0007669"/>
    <property type="project" value="UniProtKB-SubCell"/>
</dbReference>
<dbReference type="SUPFAM" id="SSF55486">
    <property type="entry name" value="Metalloproteases ('zincins'), catalytic domain"/>
    <property type="match status" value="1"/>
</dbReference>
<dbReference type="InterPro" id="IPR047568">
    <property type="entry name" value="ATLF-like_dom"/>
</dbReference>
<feature type="compositionally biased region" description="Low complexity" evidence="3">
    <location>
        <begin position="388"/>
        <end position="397"/>
    </location>
</feature>
<feature type="region of interest" description="Disordered" evidence="3">
    <location>
        <begin position="364"/>
        <end position="585"/>
    </location>
</feature>
<evidence type="ECO:0000313" key="8">
    <source>
        <dbReference type="Proteomes" id="UP000216682"/>
    </source>
</evidence>
<keyword evidence="4" id="KW-1133">Transmembrane helix</keyword>
<evidence type="ECO:0000313" key="7">
    <source>
        <dbReference type="EMBL" id="OZT77580.1"/>
    </source>
</evidence>
<feature type="compositionally biased region" description="Acidic residues" evidence="3">
    <location>
        <begin position="537"/>
        <end position="572"/>
    </location>
</feature>
<evidence type="ECO:0000256" key="2">
    <source>
        <dbReference type="ARBA" id="ARBA00022525"/>
    </source>
</evidence>
<feature type="domain" description="ATLF-like" evidence="6">
    <location>
        <begin position="31"/>
        <end position="222"/>
    </location>
</feature>
<gene>
    <name evidence="7" type="ORF">CFN03_06495</name>
</gene>
<comment type="caution">
    <text evidence="7">The sequence shown here is derived from an EMBL/GenBank/DDBJ whole genome shotgun (WGS) entry which is preliminary data.</text>
</comment>
<dbReference type="InterPro" id="IPR014781">
    <property type="entry name" value="Anthrax_toxin_lethal/edema_N/C"/>
</dbReference>
<feature type="compositionally biased region" description="Acidic residues" evidence="3">
    <location>
        <begin position="369"/>
        <end position="387"/>
    </location>
</feature>
<dbReference type="RefSeq" id="WP_094906302.1">
    <property type="nucleotide sequence ID" value="NZ_NPEZ01000002.1"/>
</dbReference>
<feature type="compositionally biased region" description="Low complexity" evidence="3">
    <location>
        <begin position="430"/>
        <end position="439"/>
    </location>
</feature>
<dbReference type="InterPro" id="IPR013783">
    <property type="entry name" value="Ig-like_fold"/>
</dbReference>
<feature type="compositionally biased region" description="Polar residues" evidence="3">
    <location>
        <begin position="575"/>
        <end position="585"/>
    </location>
</feature>
<proteinExistence type="predicted"/>
<keyword evidence="2" id="KW-0964">Secreted</keyword>